<evidence type="ECO:0000313" key="1">
    <source>
        <dbReference type="EMBL" id="TMQ74251.1"/>
    </source>
</evidence>
<comment type="caution">
    <text evidence="1">The sequence shown here is derived from an EMBL/GenBank/DDBJ whole genome shotgun (WGS) entry which is preliminary data.</text>
</comment>
<dbReference type="EMBL" id="VBPB01000005">
    <property type="protein sequence ID" value="TMQ74251.1"/>
    <property type="molecule type" value="Genomic_DNA"/>
</dbReference>
<dbReference type="AlphaFoldDB" id="A0A538UEC5"/>
<protein>
    <recommendedName>
        <fullName evidence="3">DUF4440 domain-containing protein</fullName>
    </recommendedName>
</protein>
<organism evidence="1 2">
    <name type="scientific">Eiseniibacteriota bacterium</name>
    <dbReference type="NCBI Taxonomy" id="2212470"/>
    <lineage>
        <taxon>Bacteria</taxon>
        <taxon>Candidatus Eiseniibacteriota</taxon>
    </lineage>
</organism>
<name>A0A538UEC5_UNCEI</name>
<evidence type="ECO:0008006" key="3">
    <source>
        <dbReference type="Google" id="ProtNLM"/>
    </source>
</evidence>
<evidence type="ECO:0000313" key="2">
    <source>
        <dbReference type="Proteomes" id="UP000319771"/>
    </source>
</evidence>
<sequence length="143" mass="16381">MCLLALAVVSLLGQGERSRVDPRFRSPSATLRTYWKAMREGDVNGAWECMVEGRHDLPRPGMLWFLPPTDELTLAAFRSLPVSSGRMLVSYEVRYRPRGAGEVYRFRSADEMVRMRGEWRIARPIGNARMPEWQPSPPRTVDS</sequence>
<accession>A0A538UEC5</accession>
<proteinExistence type="predicted"/>
<reference evidence="1 2" key="1">
    <citation type="journal article" date="2019" name="Nat. Microbiol.">
        <title>Mediterranean grassland soil C-N compound turnover is dependent on rainfall and depth, and is mediated by genomically divergent microorganisms.</title>
        <authorList>
            <person name="Diamond S."/>
            <person name="Andeer P.F."/>
            <person name="Li Z."/>
            <person name="Crits-Christoph A."/>
            <person name="Burstein D."/>
            <person name="Anantharaman K."/>
            <person name="Lane K.R."/>
            <person name="Thomas B.C."/>
            <person name="Pan C."/>
            <person name="Northen T.R."/>
            <person name="Banfield J.F."/>
        </authorList>
    </citation>
    <scope>NUCLEOTIDE SEQUENCE [LARGE SCALE GENOMIC DNA]</scope>
    <source>
        <strain evidence="1">WS_11</strain>
    </source>
</reference>
<gene>
    <name evidence="1" type="ORF">E6K81_00500</name>
</gene>
<dbReference type="Proteomes" id="UP000319771">
    <property type="component" value="Unassembled WGS sequence"/>
</dbReference>